<name>A0A415HZU4_9FIRM</name>
<organism evidence="1 2">
    <name type="scientific">Agathobacter rectalis</name>
    <dbReference type="NCBI Taxonomy" id="39491"/>
    <lineage>
        <taxon>Bacteria</taxon>
        <taxon>Bacillati</taxon>
        <taxon>Bacillota</taxon>
        <taxon>Clostridia</taxon>
        <taxon>Lachnospirales</taxon>
        <taxon>Lachnospiraceae</taxon>
        <taxon>Agathobacter</taxon>
    </lineage>
</organism>
<protein>
    <recommendedName>
        <fullName evidence="3">DUF4237 domain-containing protein</fullName>
    </recommendedName>
</protein>
<evidence type="ECO:0000313" key="1">
    <source>
        <dbReference type="EMBL" id="RHL00702.1"/>
    </source>
</evidence>
<comment type="caution">
    <text evidence="1">The sequence shown here is derived from an EMBL/GenBank/DDBJ whole genome shotgun (WGS) entry which is preliminary data.</text>
</comment>
<dbReference type="EMBL" id="QROF01000048">
    <property type="protein sequence ID" value="RHL00702.1"/>
    <property type="molecule type" value="Genomic_DNA"/>
</dbReference>
<sequence length="243" mass="26449">MGKSAAEDAGKVVESGLNSYADFSKAISDIGMRSDLTDAQKISELQKLFESSNYKADINVPSDIQYVKGFDAKGNVIYDWPPKLGFDESTIQSISRTDSLPDTWDRYGYMGGSNFADVPPTGKYTYSERAIPYVENEAAYHTGTFNNATYFDKIDAIKNGDINGLNTILSKEGIANVDSSYFKNLQNTYNDFIEDTADAVGRNIDATYGLKGTAASWGDMSGGAGQYVTPLNGSTMKRLGIIN</sequence>
<dbReference type="AlphaFoldDB" id="A0A415HZU4"/>
<reference evidence="1 2" key="1">
    <citation type="submission" date="2018-08" db="EMBL/GenBank/DDBJ databases">
        <title>A genome reference for cultivated species of the human gut microbiota.</title>
        <authorList>
            <person name="Zou Y."/>
            <person name="Xue W."/>
            <person name="Luo G."/>
        </authorList>
    </citation>
    <scope>NUCLEOTIDE SEQUENCE [LARGE SCALE GENOMIC DNA]</scope>
    <source>
        <strain evidence="1 2">AF39-14AC</strain>
    </source>
</reference>
<evidence type="ECO:0008006" key="3">
    <source>
        <dbReference type="Google" id="ProtNLM"/>
    </source>
</evidence>
<gene>
    <name evidence="1" type="ORF">DW038_16170</name>
</gene>
<proteinExistence type="predicted"/>
<dbReference type="Proteomes" id="UP000286181">
    <property type="component" value="Unassembled WGS sequence"/>
</dbReference>
<evidence type="ECO:0000313" key="2">
    <source>
        <dbReference type="Proteomes" id="UP000286181"/>
    </source>
</evidence>
<accession>A0A415HZU4</accession>